<feature type="region of interest" description="Disordered" evidence="1">
    <location>
        <begin position="1"/>
        <end position="40"/>
    </location>
</feature>
<dbReference type="EMBL" id="CARXXK010000001">
    <property type="protein sequence ID" value="CAI6348351.1"/>
    <property type="molecule type" value="Genomic_DNA"/>
</dbReference>
<evidence type="ECO:0000256" key="1">
    <source>
        <dbReference type="SAM" id="MobiDB-lite"/>
    </source>
</evidence>
<sequence length="575" mass="65173">MHAAPDSPVTGPSEPLGITSPLRMDDGWHDDDDDDELAGRPKRRTCAEALTMNLETLMVKYCPVCPSITSSNKLSRHILNKHPESPRKPKKVHLKSIVQKITAASRKLYSVVPMSAIKQTLGAYWDDRNYRSIAHKLTVMLRMKVYGGSWDLPGVTVAPHPFADDLVQVEDDAPEAFFPTLPMSDYRWPANSAPKAPHALMGMSSAPAAASASLSAATALASTSATPDTIQATPKLPTVRKAVQESGLNRQLPRNHTLILMFMNTLSLSHGEESSAADNYIANISRVLMYVHQHLVDTKFPPRHWSDLVSTDVQPYMEYIRRREELGQTNPTTINYLKNIRLLFSYVIRAYVYEDPSFPVSFDQSPCSETITRIKLLDQKLELVYKRTTKQQPQELFSRKTQEARTMPQYSDVVKCIGQIAQALQHSDRTAGQYYRLPDAKEALRRNNNIQVVDYTAMVKSYVDKNFEDMFPLQTYAKFNCDDWLTRIRESDVCREYPSAKIDSHYVNQLGERFDFAVLQGRCDILLQEVIRAGYNKNNISEHAIIDVAKQRKIGYFLRDVRCRKKIVAKIKAAV</sequence>
<evidence type="ECO:0000313" key="2">
    <source>
        <dbReference type="EMBL" id="CAI6348351.1"/>
    </source>
</evidence>
<dbReference type="Proteomes" id="UP001160148">
    <property type="component" value="Unassembled WGS sequence"/>
</dbReference>
<name>A0AAV0VVP6_9HEMI</name>
<proteinExistence type="predicted"/>
<accession>A0AAV0VVP6</accession>
<reference evidence="2 3" key="1">
    <citation type="submission" date="2023-01" db="EMBL/GenBank/DDBJ databases">
        <authorList>
            <person name="Whitehead M."/>
        </authorList>
    </citation>
    <scope>NUCLEOTIDE SEQUENCE [LARGE SCALE GENOMIC DNA]</scope>
</reference>
<comment type="caution">
    <text evidence="2">The sequence shown here is derived from an EMBL/GenBank/DDBJ whole genome shotgun (WGS) entry which is preliminary data.</text>
</comment>
<protein>
    <submittedName>
        <fullName evidence="2">Uncharacterized protein</fullName>
    </submittedName>
</protein>
<organism evidence="2 3">
    <name type="scientific">Macrosiphum euphorbiae</name>
    <name type="common">potato aphid</name>
    <dbReference type="NCBI Taxonomy" id="13131"/>
    <lineage>
        <taxon>Eukaryota</taxon>
        <taxon>Metazoa</taxon>
        <taxon>Ecdysozoa</taxon>
        <taxon>Arthropoda</taxon>
        <taxon>Hexapoda</taxon>
        <taxon>Insecta</taxon>
        <taxon>Pterygota</taxon>
        <taxon>Neoptera</taxon>
        <taxon>Paraneoptera</taxon>
        <taxon>Hemiptera</taxon>
        <taxon>Sternorrhyncha</taxon>
        <taxon>Aphidomorpha</taxon>
        <taxon>Aphidoidea</taxon>
        <taxon>Aphididae</taxon>
        <taxon>Macrosiphini</taxon>
        <taxon>Macrosiphum</taxon>
    </lineage>
</organism>
<gene>
    <name evidence="2" type="ORF">MEUPH1_LOCUS5038</name>
</gene>
<evidence type="ECO:0000313" key="3">
    <source>
        <dbReference type="Proteomes" id="UP001160148"/>
    </source>
</evidence>
<dbReference type="AlphaFoldDB" id="A0AAV0VVP6"/>
<keyword evidence="3" id="KW-1185">Reference proteome</keyword>